<sequence>MLVLLLLTLLCGLAVGLARGGTLDALSRVHVARPWLFVGVLVVLAVGRLVGALHSPAWILASAGLVVFAVANRRLPGLPLLCAGVLLNALVISANSGDMPVSAWAADRAGVSVQSIHDSHFHTVAGGDTSLRLISDILPLPTPGAPAVVSLGDVLMAAGLGMFGAVAPVRARRTLQARLAAGLARPRRAAGAPDTDGHGADDSDGDGDGPGDDEGHLDDEHLEDERPRVDGHGRDHEDVRDHEGDGLESDGRDGDREDDGYVLDQDPSAEEPLAEGPPGDEHTERDGTPRLVPAMTGPADDPAGPVGATAAPERPGAGDVPPGREPADDHPGGDGPPPGDGTRLGGRAGAGPDSGPTSGLARPVDSGHAAE</sequence>
<accession>A0A1S1RJC1</accession>
<feature type="transmembrane region" description="Helical" evidence="2">
    <location>
        <begin position="36"/>
        <end position="68"/>
    </location>
</feature>
<feature type="compositionally biased region" description="Low complexity" evidence="1">
    <location>
        <begin position="182"/>
        <end position="194"/>
    </location>
</feature>
<keyword evidence="4" id="KW-1185">Reference proteome</keyword>
<feature type="compositionally biased region" description="Acidic residues" evidence="1">
    <location>
        <begin position="256"/>
        <end position="273"/>
    </location>
</feature>
<dbReference type="OrthoDB" id="37447at2"/>
<protein>
    <recommendedName>
        <fullName evidence="5">DUF5317 domain-containing protein</fullName>
    </recommendedName>
</protein>
<feature type="transmembrane region" description="Helical" evidence="2">
    <location>
        <begin position="75"/>
        <end position="94"/>
    </location>
</feature>
<keyword evidence="2" id="KW-0472">Membrane</keyword>
<evidence type="ECO:0000256" key="1">
    <source>
        <dbReference type="SAM" id="MobiDB-lite"/>
    </source>
</evidence>
<feature type="compositionally biased region" description="Basic and acidic residues" evidence="1">
    <location>
        <begin position="223"/>
        <end position="255"/>
    </location>
</feature>
<dbReference type="EMBL" id="MAXA01000001">
    <property type="protein sequence ID" value="OHV46918.1"/>
    <property type="molecule type" value="Genomic_DNA"/>
</dbReference>
<dbReference type="Proteomes" id="UP000179769">
    <property type="component" value="Unassembled WGS sequence"/>
</dbReference>
<feature type="compositionally biased region" description="Basic and acidic residues" evidence="1">
    <location>
        <begin position="279"/>
        <end position="288"/>
    </location>
</feature>
<organism evidence="3 4">
    <name type="scientific">Parafrankia soli</name>
    <dbReference type="NCBI Taxonomy" id="2599596"/>
    <lineage>
        <taxon>Bacteria</taxon>
        <taxon>Bacillati</taxon>
        <taxon>Actinomycetota</taxon>
        <taxon>Actinomycetes</taxon>
        <taxon>Frankiales</taxon>
        <taxon>Frankiaceae</taxon>
        <taxon>Parafrankia</taxon>
    </lineage>
</organism>
<feature type="region of interest" description="Disordered" evidence="1">
    <location>
        <begin position="182"/>
        <end position="371"/>
    </location>
</feature>
<evidence type="ECO:0000313" key="3">
    <source>
        <dbReference type="EMBL" id="OHV46918.1"/>
    </source>
</evidence>
<comment type="caution">
    <text evidence="3">The sequence shown here is derived from an EMBL/GenBank/DDBJ whole genome shotgun (WGS) entry which is preliminary data.</text>
</comment>
<keyword evidence="2" id="KW-0812">Transmembrane</keyword>
<feature type="transmembrane region" description="Helical" evidence="2">
    <location>
        <begin position="147"/>
        <end position="169"/>
    </location>
</feature>
<dbReference type="InterPro" id="IPR035168">
    <property type="entry name" value="DUF5317"/>
</dbReference>
<feature type="compositionally biased region" description="Acidic residues" evidence="1">
    <location>
        <begin position="202"/>
        <end position="222"/>
    </location>
</feature>
<evidence type="ECO:0008006" key="5">
    <source>
        <dbReference type="Google" id="ProtNLM"/>
    </source>
</evidence>
<reference evidence="4" key="1">
    <citation type="submission" date="2016-07" db="EMBL/GenBank/DDBJ databases">
        <title>Frankia sp. NRRL B-16219 Genome sequencing.</title>
        <authorList>
            <person name="Ghodhbane-Gtari F."/>
            <person name="Swanson E."/>
            <person name="Gueddou A."/>
            <person name="Louati M."/>
            <person name="Nouioui I."/>
            <person name="Hezbri K."/>
            <person name="Abebe-Akele F."/>
            <person name="Simpson S."/>
            <person name="Morris K."/>
            <person name="Thomas K."/>
            <person name="Gtari M."/>
            <person name="Tisa L.S."/>
        </authorList>
    </citation>
    <scope>NUCLEOTIDE SEQUENCE [LARGE SCALE GENOMIC DNA]</scope>
    <source>
        <strain evidence="4">NRRL B-16219</strain>
    </source>
</reference>
<name>A0A1S1RJC1_9ACTN</name>
<proteinExistence type="predicted"/>
<dbReference type="Pfam" id="PF17248">
    <property type="entry name" value="DUF5317"/>
    <property type="match status" value="1"/>
</dbReference>
<evidence type="ECO:0000313" key="4">
    <source>
        <dbReference type="Proteomes" id="UP000179769"/>
    </source>
</evidence>
<evidence type="ECO:0000256" key="2">
    <source>
        <dbReference type="SAM" id="Phobius"/>
    </source>
</evidence>
<gene>
    <name evidence="3" type="ORF">BBK14_01290</name>
</gene>
<dbReference type="AlphaFoldDB" id="A0A1S1RJC1"/>
<keyword evidence="2" id="KW-1133">Transmembrane helix</keyword>